<dbReference type="Proteomes" id="UP001460270">
    <property type="component" value="Unassembled WGS sequence"/>
</dbReference>
<sequence length="358" mass="39897">MAATISTTTAFPSSANSTSLVLLQHSSVHTPAVWPHSDVSERHVNAARHRPSLCCSETRIHEHDVRREGGQYVPDGYRELSTEELQELLQDDGKMEQIIRLNEKFQELQLDRESLLSSNRSLAEESLSQRPRLDTGKAQLADKYRELSNLATSCWDKQSQLEARGHRGSVQSAQNLLQEEVARAEEQSEELLDKFMEGNLALDDFLDSFHQWRRTYHIRRAQAEKMQELSQAKPSKPRSGTGADADPPPGPQDKPDSEPTQDPHRPNGFLPQGPLRVFQVRYGLTPAILVPHYPVSPTGNAPCHHPAPLQPPPLPSAHGPAVGLRLIGQLPGGWASGRPVRVQQLYRPNPAQTEPPCR</sequence>
<keyword evidence="11" id="KW-1185">Reference proteome</keyword>
<comment type="similarity">
    <text evidence="2">Belongs to the VPS37 family.</text>
</comment>
<evidence type="ECO:0000313" key="10">
    <source>
        <dbReference type="EMBL" id="KAK7926026.1"/>
    </source>
</evidence>
<comment type="function">
    <text evidence="6">Component of the ESCRT-I complex, a regulator of vesicular trafficking process. Required for the sorting of endocytic ubiquitinated cargos into multivesicular bodies. May be involved in cell growth and differentiation.</text>
</comment>
<dbReference type="InterPro" id="IPR037202">
    <property type="entry name" value="ESCRT_assembly_dom"/>
</dbReference>
<feature type="compositionally biased region" description="Basic and acidic residues" evidence="8">
    <location>
        <begin position="253"/>
        <end position="265"/>
    </location>
</feature>
<dbReference type="EMBL" id="JBBPFD010000005">
    <property type="protein sequence ID" value="KAK7926026.1"/>
    <property type="molecule type" value="Genomic_DNA"/>
</dbReference>
<dbReference type="PANTHER" id="PTHR13678:SF24">
    <property type="entry name" value="SI:CH211-284F22.3"/>
    <property type="match status" value="1"/>
</dbReference>
<dbReference type="GO" id="GO:0006623">
    <property type="term" value="P:protein targeting to vacuole"/>
    <property type="evidence" value="ECO:0007669"/>
    <property type="project" value="TreeGrafter"/>
</dbReference>
<dbReference type="Pfam" id="PF07200">
    <property type="entry name" value="Mod_r"/>
    <property type="match status" value="1"/>
</dbReference>
<dbReference type="PROSITE" id="PS51314">
    <property type="entry name" value="VPS37_C"/>
    <property type="match status" value="1"/>
</dbReference>
<proteinExistence type="inferred from homology"/>
<dbReference type="GO" id="GO:0000813">
    <property type="term" value="C:ESCRT I complex"/>
    <property type="evidence" value="ECO:0007669"/>
    <property type="project" value="TreeGrafter"/>
</dbReference>
<dbReference type="PANTHER" id="PTHR13678">
    <property type="entry name" value="VACUOLAR PROTEIN SORTING-ASSOCIATED PROTEIN 37"/>
    <property type="match status" value="1"/>
</dbReference>
<dbReference type="InterPro" id="IPR029012">
    <property type="entry name" value="Helix_hairpin_bin_sf"/>
</dbReference>
<dbReference type="GO" id="GO:0043162">
    <property type="term" value="P:ubiquitin-dependent protein catabolic process via the multivesicular body sorting pathway"/>
    <property type="evidence" value="ECO:0007669"/>
    <property type="project" value="TreeGrafter"/>
</dbReference>
<evidence type="ECO:0000256" key="3">
    <source>
        <dbReference type="ARBA" id="ARBA00022448"/>
    </source>
</evidence>
<dbReference type="Gene3D" id="1.10.287.660">
    <property type="entry name" value="Helix hairpin bin"/>
    <property type="match status" value="1"/>
</dbReference>
<name>A0AAW0PFX4_9GOBI</name>
<accession>A0AAW0PFX4</accession>
<evidence type="ECO:0000313" key="11">
    <source>
        <dbReference type="Proteomes" id="UP001460270"/>
    </source>
</evidence>
<evidence type="ECO:0000256" key="6">
    <source>
        <dbReference type="ARBA" id="ARBA00025010"/>
    </source>
</evidence>
<feature type="domain" description="VPS37 C-terminal" evidence="9">
    <location>
        <begin position="151"/>
        <end position="241"/>
    </location>
</feature>
<evidence type="ECO:0000256" key="8">
    <source>
        <dbReference type="SAM" id="MobiDB-lite"/>
    </source>
</evidence>
<keyword evidence="3 7" id="KW-0813">Transport</keyword>
<evidence type="ECO:0000256" key="7">
    <source>
        <dbReference type="PROSITE-ProRule" id="PRU00646"/>
    </source>
</evidence>
<protein>
    <recommendedName>
        <fullName evidence="9">VPS37 C-terminal domain-containing protein</fullName>
    </recommendedName>
</protein>
<dbReference type="AlphaFoldDB" id="A0AAW0PFX4"/>
<comment type="subcellular location">
    <subcellularLocation>
        <location evidence="1">Late endosome membrane</location>
        <topology evidence="1">Peripheral membrane protein</topology>
    </subcellularLocation>
</comment>
<evidence type="ECO:0000259" key="9">
    <source>
        <dbReference type="PROSITE" id="PS51314"/>
    </source>
</evidence>
<keyword evidence="5 7" id="KW-0653">Protein transport</keyword>
<evidence type="ECO:0000256" key="4">
    <source>
        <dbReference type="ARBA" id="ARBA00022753"/>
    </source>
</evidence>
<dbReference type="InterPro" id="IPR009851">
    <property type="entry name" value="Mod_r"/>
</dbReference>
<dbReference type="GO" id="GO:0031902">
    <property type="term" value="C:late endosome membrane"/>
    <property type="evidence" value="ECO:0007669"/>
    <property type="project" value="UniProtKB-SubCell"/>
</dbReference>
<reference evidence="11" key="1">
    <citation type="submission" date="2024-04" db="EMBL/GenBank/DDBJ databases">
        <title>Salinicola lusitanus LLJ914,a marine bacterium isolated from the Okinawa Trough.</title>
        <authorList>
            <person name="Li J."/>
        </authorList>
    </citation>
    <scope>NUCLEOTIDE SEQUENCE [LARGE SCALE GENOMIC DNA]</scope>
</reference>
<feature type="region of interest" description="Disordered" evidence="8">
    <location>
        <begin position="224"/>
        <end position="273"/>
    </location>
</feature>
<evidence type="ECO:0000256" key="5">
    <source>
        <dbReference type="ARBA" id="ARBA00022927"/>
    </source>
</evidence>
<dbReference type="SUPFAM" id="SSF140111">
    <property type="entry name" value="Endosomal sorting complex assembly domain"/>
    <property type="match status" value="1"/>
</dbReference>
<gene>
    <name evidence="10" type="ORF">WMY93_008336</name>
</gene>
<keyword evidence="4" id="KW-0967">Endosome</keyword>
<evidence type="ECO:0000256" key="2">
    <source>
        <dbReference type="ARBA" id="ARBA00007617"/>
    </source>
</evidence>
<organism evidence="10 11">
    <name type="scientific">Mugilogobius chulae</name>
    <name type="common">yellowstripe goby</name>
    <dbReference type="NCBI Taxonomy" id="88201"/>
    <lineage>
        <taxon>Eukaryota</taxon>
        <taxon>Metazoa</taxon>
        <taxon>Chordata</taxon>
        <taxon>Craniata</taxon>
        <taxon>Vertebrata</taxon>
        <taxon>Euteleostomi</taxon>
        <taxon>Actinopterygii</taxon>
        <taxon>Neopterygii</taxon>
        <taxon>Teleostei</taxon>
        <taxon>Neoteleostei</taxon>
        <taxon>Acanthomorphata</taxon>
        <taxon>Gobiaria</taxon>
        <taxon>Gobiiformes</taxon>
        <taxon>Gobioidei</taxon>
        <taxon>Gobiidae</taxon>
        <taxon>Gobionellinae</taxon>
        <taxon>Mugilogobius</taxon>
    </lineage>
</organism>
<comment type="caution">
    <text evidence="10">The sequence shown here is derived from an EMBL/GenBank/DDBJ whole genome shotgun (WGS) entry which is preliminary data.</text>
</comment>
<evidence type="ECO:0000256" key="1">
    <source>
        <dbReference type="ARBA" id="ARBA00004633"/>
    </source>
</evidence>
<dbReference type="GO" id="GO:0006612">
    <property type="term" value="P:protein targeting to membrane"/>
    <property type="evidence" value="ECO:0007669"/>
    <property type="project" value="TreeGrafter"/>
</dbReference>